<evidence type="ECO:0008006" key="3">
    <source>
        <dbReference type="Google" id="ProtNLM"/>
    </source>
</evidence>
<dbReference type="RefSeq" id="WP_349181413.1">
    <property type="nucleotide sequence ID" value="NZ_JBBNGS010000002.1"/>
</dbReference>
<protein>
    <recommendedName>
        <fullName evidence="3">Helix-turn-helix domain-containing protein</fullName>
    </recommendedName>
</protein>
<comment type="caution">
    <text evidence="1">The sequence shown here is derived from an EMBL/GenBank/DDBJ whole genome shotgun (WGS) entry which is preliminary data.</text>
</comment>
<evidence type="ECO:0000313" key="2">
    <source>
        <dbReference type="Proteomes" id="UP001478817"/>
    </source>
</evidence>
<dbReference type="EMBL" id="JBBNGS010000002">
    <property type="protein sequence ID" value="MEQ2637046.1"/>
    <property type="molecule type" value="Genomic_DNA"/>
</dbReference>
<keyword evidence="2" id="KW-1185">Reference proteome</keyword>
<dbReference type="Proteomes" id="UP001478817">
    <property type="component" value="Unassembled WGS sequence"/>
</dbReference>
<sequence length="87" mass="9522">MLTDNDALGAFCEAAGEPMRASYTVRELSTLTGVDVHGLYKDIGAGRLRTYMPAGNTRGRRVLASEADAWIKEYWHSCTPVADGEEK</sequence>
<evidence type="ECO:0000313" key="1">
    <source>
        <dbReference type="EMBL" id="MEQ2637046.1"/>
    </source>
</evidence>
<reference evidence="1 2" key="1">
    <citation type="submission" date="2024-04" db="EMBL/GenBank/DDBJ databases">
        <title>Human intestinal bacterial collection.</title>
        <authorList>
            <person name="Pauvert C."/>
            <person name="Hitch T.C.A."/>
            <person name="Clavel T."/>
        </authorList>
    </citation>
    <scope>NUCLEOTIDE SEQUENCE [LARGE SCALE GENOMIC DNA]</scope>
    <source>
        <strain evidence="1 2">CLA-AA-H197</strain>
    </source>
</reference>
<organism evidence="1 2">
    <name type="scientific">Paratractidigestivibacter faecalis</name>
    <dbReference type="NCBI Taxonomy" id="2292441"/>
    <lineage>
        <taxon>Bacteria</taxon>
        <taxon>Bacillati</taxon>
        <taxon>Actinomycetota</taxon>
        <taxon>Coriobacteriia</taxon>
        <taxon>Coriobacteriales</taxon>
        <taxon>Atopobiaceae</taxon>
        <taxon>Paratractidigestivibacter</taxon>
    </lineage>
</organism>
<accession>A0ABV1IEN0</accession>
<proteinExistence type="predicted"/>
<gene>
    <name evidence="1" type="ORF">AAAT05_01585</name>
</gene>
<name>A0ABV1IEN0_9ACTN</name>